<dbReference type="Proteomes" id="UP000287447">
    <property type="component" value="Unassembled WGS sequence"/>
</dbReference>
<evidence type="ECO:0000313" key="4">
    <source>
        <dbReference type="Proteomes" id="UP000287447"/>
    </source>
</evidence>
<dbReference type="PANTHER" id="PTHR11851:SF224">
    <property type="entry name" value="PROCESSING PROTEASE"/>
    <property type="match status" value="1"/>
</dbReference>
<dbReference type="InterPro" id="IPR050361">
    <property type="entry name" value="MPP/UQCRC_Complex"/>
</dbReference>
<name>A0A3S2VRJ6_9PROT</name>
<keyword evidence="1" id="KW-0732">Signal</keyword>
<dbReference type="InterPro" id="IPR011249">
    <property type="entry name" value="Metalloenz_LuxS/M16"/>
</dbReference>
<sequence length="449" mass="48412">MRRLSAYGLALVSVLFLWTAPAKAIDIQEVVSPGGIAAWLVEDETADLVSMDFLFRGGESLDPAGKEGLAELVSSVLDEGAGDLDSQAFQRILNDKSINISFGAGRDSFSGSFMTLNRYRDEAVRLLKLALTAPRFDEDAVERIRGQILINLKRRETSPNAKAGKALVKALYGDDPYGRPGGGTIDGVQAVTISDMRNFVTKTLTRDRLVVGVVGKITAEELRPMLDEVFGGLPEKGDVPVLPPVAASSEGGVIVIEQDVPQSVVAMAQPVEIDRHDPDYYAAYLVTHILGGGGFSSRLTEEVREKRGLAYSTYASLHDTKRSSLLMAGVSTRNDAVAESVEIIQREWAKIRDEGVTAEELENAKTYLTGSYPLRFTTTGQIAGALTGIQYYDLGIDYIDKRNGYLEAVTLDQANRVAKELFDPAALTIVVVGKPANLAATRPAPDIGG</sequence>
<evidence type="ECO:0000313" key="3">
    <source>
        <dbReference type="EMBL" id="RVU38009.1"/>
    </source>
</evidence>
<gene>
    <name evidence="3" type="ORF">EOI86_01510</name>
</gene>
<dbReference type="PANTHER" id="PTHR11851">
    <property type="entry name" value="METALLOPROTEASE"/>
    <property type="match status" value="1"/>
</dbReference>
<accession>A0A3S2VRJ6</accession>
<feature type="chain" id="PRO_5018758406" evidence="1">
    <location>
        <begin position="25"/>
        <end position="449"/>
    </location>
</feature>
<dbReference type="SUPFAM" id="SSF63411">
    <property type="entry name" value="LuxS/MPP-like metallohydrolase"/>
    <property type="match status" value="2"/>
</dbReference>
<dbReference type="Pfam" id="PF05193">
    <property type="entry name" value="Peptidase_M16_C"/>
    <property type="match status" value="1"/>
</dbReference>
<dbReference type="InterPro" id="IPR007863">
    <property type="entry name" value="Peptidase_M16_C"/>
</dbReference>
<dbReference type="EMBL" id="SADE01000001">
    <property type="protein sequence ID" value="RVU38009.1"/>
    <property type="molecule type" value="Genomic_DNA"/>
</dbReference>
<protein>
    <submittedName>
        <fullName evidence="3">Insulinase family protein</fullName>
    </submittedName>
</protein>
<keyword evidence="4" id="KW-1185">Reference proteome</keyword>
<dbReference type="GO" id="GO:0046872">
    <property type="term" value="F:metal ion binding"/>
    <property type="evidence" value="ECO:0007669"/>
    <property type="project" value="InterPro"/>
</dbReference>
<dbReference type="OrthoDB" id="9811314at2"/>
<evidence type="ECO:0000259" key="2">
    <source>
        <dbReference type="Pfam" id="PF05193"/>
    </source>
</evidence>
<dbReference type="AlphaFoldDB" id="A0A3S2VRJ6"/>
<dbReference type="RefSeq" id="WP_127763382.1">
    <property type="nucleotide sequence ID" value="NZ_SADE01000001.1"/>
</dbReference>
<comment type="caution">
    <text evidence="3">The sequence shown here is derived from an EMBL/GenBank/DDBJ whole genome shotgun (WGS) entry which is preliminary data.</text>
</comment>
<reference evidence="4" key="1">
    <citation type="submission" date="2019-01" db="EMBL/GenBank/DDBJ databases">
        <title>Gri0909 isolated from a small marine red alga.</title>
        <authorList>
            <person name="Kim J."/>
            <person name="Jeong S.E."/>
            <person name="Jeon C.O."/>
        </authorList>
    </citation>
    <scope>NUCLEOTIDE SEQUENCE [LARGE SCALE GENOMIC DNA]</scope>
    <source>
        <strain evidence="4">Gri0909</strain>
    </source>
</reference>
<feature type="domain" description="Peptidase M16 C-terminal" evidence="2">
    <location>
        <begin position="191"/>
        <end position="367"/>
    </location>
</feature>
<organism evidence="3 4">
    <name type="scientific">Hwanghaeella grinnelliae</name>
    <dbReference type="NCBI Taxonomy" id="2500179"/>
    <lineage>
        <taxon>Bacteria</taxon>
        <taxon>Pseudomonadati</taxon>
        <taxon>Pseudomonadota</taxon>
        <taxon>Alphaproteobacteria</taxon>
        <taxon>Rhodospirillales</taxon>
        <taxon>Rhodospirillaceae</taxon>
        <taxon>Hwanghaeella</taxon>
    </lineage>
</organism>
<feature type="signal peptide" evidence="1">
    <location>
        <begin position="1"/>
        <end position="24"/>
    </location>
</feature>
<evidence type="ECO:0000256" key="1">
    <source>
        <dbReference type="SAM" id="SignalP"/>
    </source>
</evidence>
<proteinExistence type="predicted"/>
<dbReference type="Gene3D" id="3.30.830.10">
    <property type="entry name" value="Metalloenzyme, LuxS/M16 peptidase-like"/>
    <property type="match status" value="2"/>
</dbReference>